<dbReference type="Gene3D" id="3.40.630.30">
    <property type="match status" value="1"/>
</dbReference>
<accession>A0A841KUQ0</accession>
<dbReference type="SUPFAM" id="SSF55729">
    <property type="entry name" value="Acyl-CoA N-acyltransferases (Nat)"/>
    <property type="match status" value="1"/>
</dbReference>
<name>A0A841KUQ0_9FIRM</name>
<dbReference type="Pfam" id="PF13302">
    <property type="entry name" value="Acetyltransf_3"/>
    <property type="match status" value="1"/>
</dbReference>
<organism evidence="2 3">
    <name type="scientific">Anaerosolibacter carboniphilus</name>
    <dbReference type="NCBI Taxonomy" id="1417629"/>
    <lineage>
        <taxon>Bacteria</taxon>
        <taxon>Bacillati</taxon>
        <taxon>Bacillota</taxon>
        <taxon>Clostridia</taxon>
        <taxon>Peptostreptococcales</taxon>
        <taxon>Thermotaleaceae</taxon>
        <taxon>Anaerosolibacter</taxon>
    </lineage>
</organism>
<dbReference type="GO" id="GO:0016747">
    <property type="term" value="F:acyltransferase activity, transferring groups other than amino-acyl groups"/>
    <property type="evidence" value="ECO:0007669"/>
    <property type="project" value="InterPro"/>
</dbReference>
<reference evidence="2 3" key="1">
    <citation type="submission" date="2020-08" db="EMBL/GenBank/DDBJ databases">
        <title>Genomic Encyclopedia of Type Strains, Phase IV (KMG-IV): sequencing the most valuable type-strain genomes for metagenomic binning, comparative biology and taxonomic classification.</title>
        <authorList>
            <person name="Goeker M."/>
        </authorList>
    </citation>
    <scope>NUCLEOTIDE SEQUENCE [LARGE SCALE GENOMIC DNA]</scope>
    <source>
        <strain evidence="2 3">DSM 103526</strain>
    </source>
</reference>
<dbReference type="PANTHER" id="PTHR43415">
    <property type="entry name" value="SPERMIDINE N(1)-ACETYLTRANSFERASE"/>
    <property type="match status" value="1"/>
</dbReference>
<sequence length="171" mass="20174">MKDWISQSDRILIRTTAENDLSYVLEAEQGTENSPYVAQWTKEQHQDAMKDQDILHLIIEDRIEKRAIGYAIIAGFESIHKSIELRRIVITEKGKGFGREALRLIKVLAFEKYKAHRLWLDVRQHNFRAQTLYLSEGFVKEGLLRECVLYKGRYESIWIMSILEEEYLKAK</sequence>
<dbReference type="Proteomes" id="UP000579281">
    <property type="component" value="Unassembled WGS sequence"/>
</dbReference>
<dbReference type="AlphaFoldDB" id="A0A841KUQ0"/>
<evidence type="ECO:0000313" key="3">
    <source>
        <dbReference type="Proteomes" id="UP000579281"/>
    </source>
</evidence>
<evidence type="ECO:0000259" key="1">
    <source>
        <dbReference type="PROSITE" id="PS51186"/>
    </source>
</evidence>
<evidence type="ECO:0000313" key="2">
    <source>
        <dbReference type="EMBL" id="MBB6217376.1"/>
    </source>
</evidence>
<keyword evidence="3" id="KW-1185">Reference proteome</keyword>
<dbReference type="PANTHER" id="PTHR43415:SF3">
    <property type="entry name" value="GNAT-FAMILY ACETYLTRANSFERASE"/>
    <property type="match status" value="1"/>
</dbReference>
<protein>
    <submittedName>
        <fullName evidence="2">RimJ/RimL family protein N-acetyltransferase</fullName>
    </submittedName>
</protein>
<proteinExistence type="predicted"/>
<keyword evidence="2" id="KW-0808">Transferase</keyword>
<dbReference type="PROSITE" id="PS51186">
    <property type="entry name" value="GNAT"/>
    <property type="match status" value="1"/>
</dbReference>
<dbReference type="RefSeq" id="WP_184311877.1">
    <property type="nucleotide sequence ID" value="NZ_JACHEN010000023.1"/>
</dbReference>
<gene>
    <name evidence="2" type="ORF">HNQ80_003495</name>
</gene>
<dbReference type="InterPro" id="IPR016181">
    <property type="entry name" value="Acyl_CoA_acyltransferase"/>
</dbReference>
<dbReference type="EMBL" id="JACHEN010000023">
    <property type="protein sequence ID" value="MBB6217376.1"/>
    <property type="molecule type" value="Genomic_DNA"/>
</dbReference>
<dbReference type="InterPro" id="IPR000182">
    <property type="entry name" value="GNAT_dom"/>
</dbReference>
<feature type="domain" description="N-acetyltransferase" evidence="1">
    <location>
        <begin position="11"/>
        <end position="160"/>
    </location>
</feature>
<comment type="caution">
    <text evidence="2">The sequence shown here is derived from an EMBL/GenBank/DDBJ whole genome shotgun (WGS) entry which is preliminary data.</text>
</comment>